<organism evidence="1 2">
    <name type="scientific">Chitinophaga horti</name>
    <dbReference type="NCBI Taxonomy" id="2920382"/>
    <lineage>
        <taxon>Bacteria</taxon>
        <taxon>Pseudomonadati</taxon>
        <taxon>Bacteroidota</taxon>
        <taxon>Chitinophagia</taxon>
        <taxon>Chitinophagales</taxon>
        <taxon>Chitinophagaceae</taxon>
        <taxon>Chitinophaga</taxon>
    </lineage>
</organism>
<dbReference type="EMBL" id="CP107006">
    <property type="protein sequence ID" value="UYQ95098.1"/>
    <property type="molecule type" value="Genomic_DNA"/>
</dbReference>
<evidence type="ECO:0000313" key="1">
    <source>
        <dbReference type="EMBL" id="UYQ95098.1"/>
    </source>
</evidence>
<dbReference type="RefSeq" id="WP_244837873.1">
    <property type="nucleotide sequence ID" value="NZ_CP107006.1"/>
</dbReference>
<dbReference type="Proteomes" id="UP001162741">
    <property type="component" value="Chromosome"/>
</dbReference>
<name>A0ABY6J653_9BACT</name>
<keyword evidence="2" id="KW-1185">Reference proteome</keyword>
<evidence type="ECO:0000313" key="2">
    <source>
        <dbReference type="Proteomes" id="UP001162741"/>
    </source>
</evidence>
<sequence>MTIWNLFIIALHATGASSVLPVQNATAPGVMYVQQLDAPKGALRLEVKNMDQLEGVAQVTIYDDAYTPLRMIPLALERSSVKHTVVLQQVKDKAARYFQLSAGNQMSAITEIR</sequence>
<proteinExistence type="predicted"/>
<gene>
    <name evidence="1" type="ORF">MKQ68_08315</name>
</gene>
<accession>A0ABY6J653</accession>
<reference evidence="1" key="1">
    <citation type="submission" date="2022-10" db="EMBL/GenBank/DDBJ databases">
        <title>Chitinophaga sp. nov., isolated from soil.</title>
        <authorList>
            <person name="Jeon C.O."/>
        </authorList>
    </citation>
    <scope>NUCLEOTIDE SEQUENCE</scope>
    <source>
        <strain evidence="1">R8</strain>
    </source>
</reference>
<protein>
    <submittedName>
        <fullName evidence="1">Uncharacterized protein</fullName>
    </submittedName>
</protein>